<evidence type="ECO:0000313" key="10">
    <source>
        <dbReference type="Proteomes" id="UP001596091"/>
    </source>
</evidence>
<dbReference type="InterPro" id="IPR027417">
    <property type="entry name" value="P-loop_NTPase"/>
</dbReference>
<keyword evidence="4" id="KW-0547">Nucleotide-binding</keyword>
<evidence type="ECO:0000259" key="8">
    <source>
        <dbReference type="Pfam" id="PF02562"/>
    </source>
</evidence>
<dbReference type="SUPFAM" id="SSF52540">
    <property type="entry name" value="P-loop containing nucleoside triphosphate hydrolases"/>
    <property type="match status" value="1"/>
</dbReference>
<dbReference type="Gene3D" id="3.40.50.300">
    <property type="entry name" value="P-loop containing nucleotide triphosphate hydrolases"/>
    <property type="match status" value="1"/>
</dbReference>
<reference evidence="10" key="1">
    <citation type="journal article" date="2019" name="Int. J. Syst. Evol. Microbiol.">
        <title>The Global Catalogue of Microorganisms (GCM) 10K type strain sequencing project: providing services to taxonomists for standard genome sequencing and annotation.</title>
        <authorList>
            <consortium name="The Broad Institute Genomics Platform"/>
            <consortium name="The Broad Institute Genome Sequencing Center for Infectious Disease"/>
            <person name="Wu L."/>
            <person name="Ma J."/>
        </authorList>
    </citation>
    <scope>NUCLEOTIDE SEQUENCE [LARGE SCALE GENOMIC DNA]</scope>
    <source>
        <strain evidence="10">JCM 4087</strain>
    </source>
</reference>
<evidence type="ECO:0000313" key="9">
    <source>
        <dbReference type="EMBL" id="MFC5861677.1"/>
    </source>
</evidence>
<dbReference type="Pfam" id="PF02562">
    <property type="entry name" value="PhoH"/>
    <property type="match status" value="1"/>
</dbReference>
<comment type="subcellular location">
    <subcellularLocation>
        <location evidence="1">Cytoplasm</location>
    </subcellularLocation>
</comment>
<evidence type="ECO:0000256" key="4">
    <source>
        <dbReference type="ARBA" id="ARBA00022741"/>
    </source>
</evidence>
<dbReference type="Proteomes" id="UP001596091">
    <property type="component" value="Unassembled WGS sequence"/>
</dbReference>
<evidence type="ECO:0000256" key="5">
    <source>
        <dbReference type="ARBA" id="ARBA00022840"/>
    </source>
</evidence>
<accession>A0ABW1ECX3</accession>
<evidence type="ECO:0000256" key="3">
    <source>
        <dbReference type="ARBA" id="ARBA00022490"/>
    </source>
</evidence>
<dbReference type="PANTHER" id="PTHR30473:SF1">
    <property type="entry name" value="PHOH-LIKE PROTEIN"/>
    <property type="match status" value="1"/>
</dbReference>
<proteinExistence type="inferred from homology"/>
<feature type="region of interest" description="Disordered" evidence="7">
    <location>
        <begin position="314"/>
        <end position="344"/>
    </location>
</feature>
<feature type="domain" description="PhoH-like protein" evidence="8">
    <location>
        <begin position="107"/>
        <end position="310"/>
    </location>
</feature>
<evidence type="ECO:0000256" key="2">
    <source>
        <dbReference type="ARBA" id="ARBA00010393"/>
    </source>
</evidence>
<dbReference type="PANTHER" id="PTHR30473">
    <property type="entry name" value="PROTEIN PHOH"/>
    <property type="match status" value="1"/>
</dbReference>
<dbReference type="InterPro" id="IPR003714">
    <property type="entry name" value="PhoH"/>
</dbReference>
<name>A0ABW1ECX3_9BACT</name>
<dbReference type="EMBL" id="JBHSPH010000002">
    <property type="protein sequence ID" value="MFC5861677.1"/>
    <property type="molecule type" value="Genomic_DNA"/>
</dbReference>
<comment type="caution">
    <text evidence="9">The sequence shown here is derived from an EMBL/GenBank/DDBJ whole genome shotgun (WGS) entry which is preliminary data.</text>
</comment>
<evidence type="ECO:0000256" key="7">
    <source>
        <dbReference type="SAM" id="MobiDB-lite"/>
    </source>
</evidence>
<evidence type="ECO:0000256" key="6">
    <source>
        <dbReference type="ARBA" id="ARBA00039970"/>
    </source>
</evidence>
<gene>
    <name evidence="9" type="ORF">ACFPT7_05185</name>
</gene>
<organism evidence="9 10">
    <name type="scientific">Acidicapsa dinghuensis</name>
    <dbReference type="NCBI Taxonomy" id="2218256"/>
    <lineage>
        <taxon>Bacteria</taxon>
        <taxon>Pseudomonadati</taxon>
        <taxon>Acidobacteriota</taxon>
        <taxon>Terriglobia</taxon>
        <taxon>Terriglobales</taxon>
        <taxon>Acidobacteriaceae</taxon>
        <taxon>Acidicapsa</taxon>
    </lineage>
</organism>
<keyword evidence="10" id="KW-1185">Reference proteome</keyword>
<evidence type="ECO:0000256" key="1">
    <source>
        <dbReference type="ARBA" id="ARBA00004496"/>
    </source>
</evidence>
<feature type="compositionally biased region" description="Polar residues" evidence="7">
    <location>
        <begin position="335"/>
        <end position="344"/>
    </location>
</feature>
<comment type="similarity">
    <text evidence="2">Belongs to the PhoH family.</text>
</comment>
<dbReference type="RefSeq" id="WP_263338889.1">
    <property type="nucleotide sequence ID" value="NZ_JAGSYH010000004.1"/>
</dbReference>
<keyword evidence="5" id="KW-0067">ATP-binding</keyword>
<keyword evidence="3" id="KW-0963">Cytoplasm</keyword>
<dbReference type="InterPro" id="IPR051451">
    <property type="entry name" value="PhoH2-like"/>
</dbReference>
<protein>
    <recommendedName>
        <fullName evidence="6">PhoH-like protein</fullName>
    </recommendedName>
</protein>
<sequence>MKTTLEITPNLEPLFGTRDENLRLMEDSLGVRIDLRSDAIHVQGPEESVARVKRIFADFESLRRAGVHPHNGELHSMLKLVVADPAVTLRAVAEASKQRSAGVKRTVQPRTVNQGRYIAAIEQHDMVFGVGPAGTGKTYLAVAMAVAAMNAKKVSRIILVRPAVEAGERLGFLPGSLQEKVDPYLRPLYDALYDLCEPERVEKMLEKNIIEVAPLAFMRGRTLNDAFIIMDEAQNTTTEQMKMFLTRLGNNSKAVITGDITQIDLPNPKKSGLVDAINLLEGVEGIRFCHFEDVDVVRHTLVQRIIRAYEGKSQQQELPLDMGDGPENRPVQHPGQLSKTSKPQ</sequence>